<dbReference type="PANTHER" id="PTHR37422">
    <property type="entry name" value="TEICHURONIC ACID BIOSYNTHESIS PROTEIN TUAE"/>
    <property type="match status" value="1"/>
</dbReference>
<feature type="transmembrane region" description="Helical" evidence="1">
    <location>
        <begin position="378"/>
        <end position="395"/>
    </location>
</feature>
<feature type="transmembrane region" description="Helical" evidence="1">
    <location>
        <begin position="242"/>
        <end position="259"/>
    </location>
</feature>
<comment type="caution">
    <text evidence="2">The sequence shown here is derived from an EMBL/GenBank/DDBJ whole genome shotgun (WGS) entry which is preliminary data.</text>
</comment>
<feature type="transmembrane region" description="Helical" evidence="1">
    <location>
        <begin position="27"/>
        <end position="46"/>
    </location>
</feature>
<evidence type="ECO:0000256" key="1">
    <source>
        <dbReference type="SAM" id="Phobius"/>
    </source>
</evidence>
<dbReference type="RefSeq" id="WP_210662983.1">
    <property type="nucleotide sequence ID" value="NZ_JAGKQQ010000002.1"/>
</dbReference>
<feature type="transmembrane region" description="Helical" evidence="1">
    <location>
        <begin position="83"/>
        <end position="101"/>
    </location>
</feature>
<feature type="transmembrane region" description="Helical" evidence="1">
    <location>
        <begin position="407"/>
        <end position="425"/>
    </location>
</feature>
<dbReference type="EMBL" id="JAGKQQ010000002">
    <property type="protein sequence ID" value="MBP3960692.1"/>
    <property type="molecule type" value="Genomic_DNA"/>
</dbReference>
<evidence type="ECO:0008006" key="4">
    <source>
        <dbReference type="Google" id="ProtNLM"/>
    </source>
</evidence>
<keyword evidence="3" id="KW-1185">Reference proteome</keyword>
<gene>
    <name evidence="2" type="ORF">J8F10_36165</name>
</gene>
<feature type="transmembrane region" description="Helical" evidence="1">
    <location>
        <begin position="197"/>
        <end position="214"/>
    </location>
</feature>
<proteinExistence type="predicted"/>
<dbReference type="Proteomes" id="UP000676565">
    <property type="component" value="Unassembled WGS sequence"/>
</dbReference>
<feature type="transmembrane region" description="Helical" evidence="1">
    <location>
        <begin position="312"/>
        <end position="334"/>
    </location>
</feature>
<feature type="transmembrane region" description="Helical" evidence="1">
    <location>
        <begin position="58"/>
        <end position="77"/>
    </location>
</feature>
<accession>A0ABS5C3W6</accession>
<reference evidence="2 3" key="1">
    <citation type="submission" date="2021-04" db="EMBL/GenBank/DDBJ databases">
        <authorList>
            <person name="Ivanova A."/>
        </authorList>
    </citation>
    <scope>NUCLEOTIDE SEQUENCE [LARGE SCALE GENOMIC DNA]</scope>
    <source>
        <strain evidence="2 3">G18</strain>
    </source>
</reference>
<feature type="transmembrane region" description="Helical" evidence="1">
    <location>
        <begin position="280"/>
        <end position="300"/>
    </location>
</feature>
<evidence type="ECO:0000313" key="3">
    <source>
        <dbReference type="Proteomes" id="UP000676565"/>
    </source>
</evidence>
<keyword evidence="1" id="KW-1133">Transmembrane helix</keyword>
<protein>
    <recommendedName>
        <fullName evidence="4">O-antigen ligase domain-containing protein</fullName>
    </recommendedName>
</protein>
<dbReference type="PANTHER" id="PTHR37422:SF13">
    <property type="entry name" value="LIPOPOLYSACCHARIDE BIOSYNTHESIS PROTEIN PA4999-RELATED"/>
    <property type="match status" value="1"/>
</dbReference>
<sequence>MNFVLFLLLNAVLLLRPEELFPEITGLRLYLLTIIPCVSLSLPQLARELSPGTLRRRPVSVCVLLFFLSTILSFSVQGRFNEALFEFCPDFGKVILYYFLLLATVDTPSRFRAFVAALVVLISGLTAIALSQHYGIAHFPNIVPCLQRGTDPVTGEATELPRLVSSGIFNDPNDLCLMLGLGILSCVYCATSRPKVTGGYLWLLPIPLFAYALTDTQSKGGLLGVLAGATAYLYSRFGGPKALPYAVTGAVAVVLGIGGRQGSIGGETAHERLMFWADGLSNLFARPFYIPTGLGIGWFVSENGLVAHNSFVQSYVELGLLGGGAFLGAFYLSARIIDRFGRGVDAPRWALDAKHYGFAVIIGYAMGCYSITRNFAVPTYLTLGIVSVLLAQAAPTLPERFQVNDRWFRWILIASVTGLVLMKFVTQGLSLAGV</sequence>
<name>A0ABS5C3W6_9BACT</name>
<keyword evidence="1" id="KW-0812">Transmembrane</keyword>
<evidence type="ECO:0000313" key="2">
    <source>
        <dbReference type="EMBL" id="MBP3960692.1"/>
    </source>
</evidence>
<organism evidence="2 3">
    <name type="scientific">Gemmata palustris</name>
    <dbReference type="NCBI Taxonomy" id="2822762"/>
    <lineage>
        <taxon>Bacteria</taxon>
        <taxon>Pseudomonadati</taxon>
        <taxon>Planctomycetota</taxon>
        <taxon>Planctomycetia</taxon>
        <taxon>Gemmatales</taxon>
        <taxon>Gemmataceae</taxon>
        <taxon>Gemmata</taxon>
    </lineage>
</organism>
<feature type="transmembrane region" description="Helical" evidence="1">
    <location>
        <begin position="113"/>
        <end position="134"/>
    </location>
</feature>
<keyword evidence="1" id="KW-0472">Membrane</keyword>
<dbReference type="InterPro" id="IPR051533">
    <property type="entry name" value="WaaL-like"/>
</dbReference>